<proteinExistence type="predicted"/>
<keyword evidence="2" id="KW-1185">Reference proteome</keyword>
<dbReference type="OrthoDB" id="3061864at2759"/>
<accession>A0A6A4H0M2</accession>
<dbReference type="AlphaFoldDB" id="A0A6A4H0M2"/>
<name>A0A6A4H0M2_9AGAR</name>
<evidence type="ECO:0000313" key="2">
    <source>
        <dbReference type="Proteomes" id="UP000799118"/>
    </source>
</evidence>
<dbReference type="EMBL" id="ML769631">
    <property type="protein sequence ID" value="KAE9391253.1"/>
    <property type="molecule type" value="Genomic_DNA"/>
</dbReference>
<gene>
    <name evidence="1" type="ORF">BT96DRAFT_1024155</name>
</gene>
<protein>
    <submittedName>
        <fullName evidence="1">Uncharacterized protein</fullName>
    </submittedName>
</protein>
<sequence>MLLWPEELLLYLVECIAFNSVFIERQLPTLLSKYRRTELLVLSTVNRQLRRICFPFLFAYVKADLQDMLTGELIDLCIANESFAEAIRTLDLKDDSYRIIGGNRNSPIHDLLPHLKNVSQINLDQIWLDMPLLTAIHSCDPVPTIIFQSFIFCTQRLRLSELGPFSLSKIILDDGDRREGFEDYLACGMRIRHLYATRVDESFGAQKFHGLCELTLDEAATLSWLPEFAQAHPHLKKISFLSRRNFQPHDPVIPFVYPFYEDAAKQALNVSINRFAVTRFVQSETAPAPRPFNEWYLSGLYLYIRDKRSSGRVLQLAHSLFPRISVLTLEDFYFPFDQLVTSLCRFPSLQVLSLIHSYDLLDLGDKHMGPVEMETAMIAYTSRIAERIPTIEAFFIDILESASNSAWYLRGWLNVQTFPKPHTIGPLTYETKIHSYLPVIFNDRDNLPRPPPHPPAHQKPSRYSDIYFYV</sequence>
<evidence type="ECO:0000313" key="1">
    <source>
        <dbReference type="EMBL" id="KAE9391253.1"/>
    </source>
</evidence>
<reference evidence="1" key="1">
    <citation type="journal article" date="2019" name="Environ. Microbiol.">
        <title>Fungal ecological strategies reflected in gene transcription - a case study of two litter decomposers.</title>
        <authorList>
            <person name="Barbi F."/>
            <person name="Kohler A."/>
            <person name="Barry K."/>
            <person name="Baskaran P."/>
            <person name="Daum C."/>
            <person name="Fauchery L."/>
            <person name="Ihrmark K."/>
            <person name="Kuo A."/>
            <person name="LaButti K."/>
            <person name="Lipzen A."/>
            <person name="Morin E."/>
            <person name="Grigoriev I.V."/>
            <person name="Henrissat B."/>
            <person name="Lindahl B."/>
            <person name="Martin F."/>
        </authorList>
    </citation>
    <scope>NUCLEOTIDE SEQUENCE</scope>
    <source>
        <strain evidence="1">JB14</strain>
    </source>
</reference>
<dbReference type="Proteomes" id="UP000799118">
    <property type="component" value="Unassembled WGS sequence"/>
</dbReference>
<organism evidence="1 2">
    <name type="scientific">Gymnopus androsaceus JB14</name>
    <dbReference type="NCBI Taxonomy" id="1447944"/>
    <lineage>
        <taxon>Eukaryota</taxon>
        <taxon>Fungi</taxon>
        <taxon>Dikarya</taxon>
        <taxon>Basidiomycota</taxon>
        <taxon>Agaricomycotina</taxon>
        <taxon>Agaricomycetes</taxon>
        <taxon>Agaricomycetidae</taxon>
        <taxon>Agaricales</taxon>
        <taxon>Marasmiineae</taxon>
        <taxon>Omphalotaceae</taxon>
        <taxon>Gymnopus</taxon>
    </lineage>
</organism>